<evidence type="ECO:0000313" key="2">
    <source>
        <dbReference type="Proteomes" id="UP000823485"/>
    </source>
</evidence>
<sequence>MIVQDLGTFDIKLSLFEKGAAYDNAVAEATIKIIKAEFVSGRVFPCQQLLEFDFLIQQFSYRRIVKPFYTK</sequence>
<name>A0ABS2R3R5_9BACI</name>
<reference evidence="1 2" key="1">
    <citation type="submission" date="2021-01" db="EMBL/GenBank/DDBJ databases">
        <title>Genomic Encyclopedia of Type Strains, Phase IV (KMG-IV): sequencing the most valuable type-strain genomes for metagenomic binning, comparative biology and taxonomic classification.</title>
        <authorList>
            <person name="Goeker M."/>
        </authorList>
    </citation>
    <scope>NUCLEOTIDE SEQUENCE [LARGE SCALE GENOMIC DNA]</scope>
    <source>
        <strain evidence="1 2">DSM 105453</strain>
    </source>
</reference>
<proteinExistence type="predicted"/>
<keyword evidence="2" id="KW-1185">Reference proteome</keyword>
<dbReference type="Proteomes" id="UP000823485">
    <property type="component" value="Unassembled WGS sequence"/>
</dbReference>
<evidence type="ECO:0008006" key="3">
    <source>
        <dbReference type="Google" id="ProtNLM"/>
    </source>
</evidence>
<evidence type="ECO:0000313" key="1">
    <source>
        <dbReference type="EMBL" id="MBM7713533.1"/>
    </source>
</evidence>
<organism evidence="1 2">
    <name type="scientific">Siminovitchia thermophila</name>
    <dbReference type="NCBI Taxonomy" id="1245522"/>
    <lineage>
        <taxon>Bacteria</taxon>
        <taxon>Bacillati</taxon>
        <taxon>Bacillota</taxon>
        <taxon>Bacilli</taxon>
        <taxon>Bacillales</taxon>
        <taxon>Bacillaceae</taxon>
        <taxon>Siminovitchia</taxon>
    </lineage>
</organism>
<comment type="caution">
    <text evidence="1">The sequence shown here is derived from an EMBL/GenBank/DDBJ whole genome shotgun (WGS) entry which is preliminary data.</text>
</comment>
<protein>
    <recommendedName>
        <fullName evidence="3">Transposase</fullName>
    </recommendedName>
</protein>
<accession>A0ABS2R3R5</accession>
<dbReference type="EMBL" id="JAFBFH010000002">
    <property type="protein sequence ID" value="MBM7713533.1"/>
    <property type="molecule type" value="Genomic_DNA"/>
</dbReference>
<gene>
    <name evidence="1" type="ORF">JOC94_000501</name>
</gene>